<dbReference type="AlphaFoldDB" id="A0A1I4X401"/>
<proteinExistence type="inferred from homology"/>
<evidence type="ECO:0000256" key="4">
    <source>
        <dbReference type="ARBA" id="ARBA00022989"/>
    </source>
</evidence>
<accession>A0A1I4X401</accession>
<feature type="transmembrane region" description="Helical" evidence="6">
    <location>
        <begin position="241"/>
        <end position="260"/>
    </location>
</feature>
<dbReference type="Proteomes" id="UP000242222">
    <property type="component" value="Unassembled WGS sequence"/>
</dbReference>
<evidence type="ECO:0000256" key="1">
    <source>
        <dbReference type="ARBA" id="ARBA00004141"/>
    </source>
</evidence>
<dbReference type="GO" id="GO:0015297">
    <property type="term" value="F:antiporter activity"/>
    <property type="evidence" value="ECO:0007669"/>
    <property type="project" value="InterPro"/>
</dbReference>
<evidence type="ECO:0000313" key="7">
    <source>
        <dbReference type="EMBL" id="SFN20664.1"/>
    </source>
</evidence>
<dbReference type="InterPro" id="IPR044644">
    <property type="entry name" value="DinF-like"/>
</dbReference>
<comment type="similarity">
    <text evidence="2">Belongs to the multi antimicrobial extrusion (MATE) (TC 2.A.66.1) family.</text>
</comment>
<sequence length="441" mass="47918">MRFFSSADKQLWLLALPMILSNITVPMLGLVDTAVIGHLDSPVYLGGVAVGTTATNLLFMLLLFLRMSTTGLTAQAYGADNKPALARALMQPLLMAVIAGVVLVALKTPLTRLAVSVVGGNEAILNQAAAFMHIRWMSAPATLVNMVLLGWLLGVQYARAPVILLVIGNLVNILLDLWFVPVLGWGVRGAAAATVIAEYCTLASGLVMVWHVLRLRGVALRLLGQAWRGGYGYLLRLNRDIMLRSLMLQLCMASLTVIGARLGSDIVAANAVLLMFLTFTAYALDGFAYAVEACSGKAVGAKDSSQLLHVWHAACRQAGLLALLFSLLYLAAGRYIVSLLTSLPAVQTQAGHFLVWQVILPLIGVWCFLLDGMFIGATRARDMRNSMAVAMAGFGLMLLTIPLLGNHGLWLAVTTFLLLRGVALWWIWRREWLQGRWFNYV</sequence>
<gene>
    <name evidence="7" type="ORF">SAMN05216516_103287</name>
</gene>
<name>A0A1I4X401_9GAMM</name>
<dbReference type="PANTHER" id="PTHR42893:SF46">
    <property type="entry name" value="PROTEIN DETOXIFICATION 44, CHLOROPLASTIC"/>
    <property type="match status" value="1"/>
</dbReference>
<feature type="transmembrane region" description="Helical" evidence="6">
    <location>
        <begin position="387"/>
        <end position="404"/>
    </location>
</feature>
<feature type="transmembrane region" description="Helical" evidence="6">
    <location>
        <begin position="162"/>
        <end position="184"/>
    </location>
</feature>
<feature type="transmembrane region" description="Helical" evidence="6">
    <location>
        <begin position="43"/>
        <end position="65"/>
    </location>
</feature>
<feature type="transmembrane region" description="Helical" evidence="6">
    <location>
        <begin position="12"/>
        <end position="31"/>
    </location>
</feature>
<protein>
    <submittedName>
        <fullName evidence="7">Multidrug resistance protein, MATE family</fullName>
    </submittedName>
</protein>
<dbReference type="InterPro" id="IPR002528">
    <property type="entry name" value="MATE_fam"/>
</dbReference>
<dbReference type="RefSeq" id="WP_092876711.1">
    <property type="nucleotide sequence ID" value="NZ_FOVC01000003.1"/>
</dbReference>
<reference evidence="8" key="1">
    <citation type="submission" date="2016-10" db="EMBL/GenBank/DDBJ databases">
        <authorList>
            <person name="Varghese N."/>
            <person name="Submissions S."/>
        </authorList>
    </citation>
    <scope>NUCLEOTIDE SEQUENCE [LARGE SCALE GENOMIC DNA]</scope>
    <source>
        <strain evidence="8">N6PO6</strain>
    </source>
</reference>
<dbReference type="NCBIfam" id="NF007690">
    <property type="entry name" value="PRK10367.1"/>
    <property type="match status" value="1"/>
</dbReference>
<feature type="transmembrane region" description="Helical" evidence="6">
    <location>
        <begin position="85"/>
        <end position="106"/>
    </location>
</feature>
<feature type="transmembrane region" description="Helical" evidence="6">
    <location>
        <begin position="353"/>
        <end position="375"/>
    </location>
</feature>
<feature type="transmembrane region" description="Helical" evidence="6">
    <location>
        <begin position="410"/>
        <end position="428"/>
    </location>
</feature>
<dbReference type="EMBL" id="FOVC01000003">
    <property type="protein sequence ID" value="SFN20664.1"/>
    <property type="molecule type" value="Genomic_DNA"/>
</dbReference>
<evidence type="ECO:0000313" key="8">
    <source>
        <dbReference type="Proteomes" id="UP000242222"/>
    </source>
</evidence>
<dbReference type="Pfam" id="PF01554">
    <property type="entry name" value="MatE"/>
    <property type="match status" value="2"/>
</dbReference>
<feature type="transmembrane region" description="Helical" evidence="6">
    <location>
        <begin position="190"/>
        <end position="213"/>
    </location>
</feature>
<keyword evidence="5 6" id="KW-0472">Membrane</keyword>
<dbReference type="OrthoDB" id="9789527at2"/>
<feature type="transmembrane region" description="Helical" evidence="6">
    <location>
        <begin position="266"/>
        <end position="284"/>
    </location>
</feature>
<dbReference type="NCBIfam" id="TIGR00797">
    <property type="entry name" value="matE"/>
    <property type="match status" value="1"/>
</dbReference>
<dbReference type="GO" id="GO:0005886">
    <property type="term" value="C:plasma membrane"/>
    <property type="evidence" value="ECO:0007669"/>
    <property type="project" value="TreeGrafter"/>
</dbReference>
<evidence type="ECO:0000256" key="6">
    <source>
        <dbReference type="SAM" id="Phobius"/>
    </source>
</evidence>
<keyword evidence="3 6" id="KW-0812">Transmembrane</keyword>
<evidence type="ECO:0000256" key="5">
    <source>
        <dbReference type="ARBA" id="ARBA00023136"/>
    </source>
</evidence>
<dbReference type="STRING" id="1367852.SAMN05216516_103287"/>
<feature type="transmembrane region" description="Helical" evidence="6">
    <location>
        <begin position="134"/>
        <end position="155"/>
    </location>
</feature>
<feature type="transmembrane region" description="Helical" evidence="6">
    <location>
        <begin position="320"/>
        <end position="341"/>
    </location>
</feature>
<comment type="subcellular location">
    <subcellularLocation>
        <location evidence="1">Membrane</location>
        <topology evidence="1">Multi-pass membrane protein</topology>
    </subcellularLocation>
</comment>
<keyword evidence="4 6" id="KW-1133">Transmembrane helix</keyword>
<evidence type="ECO:0000256" key="3">
    <source>
        <dbReference type="ARBA" id="ARBA00022692"/>
    </source>
</evidence>
<dbReference type="PANTHER" id="PTHR42893">
    <property type="entry name" value="PROTEIN DETOXIFICATION 44, CHLOROPLASTIC-RELATED"/>
    <property type="match status" value="1"/>
</dbReference>
<dbReference type="GO" id="GO:0042910">
    <property type="term" value="F:xenobiotic transmembrane transporter activity"/>
    <property type="evidence" value="ECO:0007669"/>
    <property type="project" value="InterPro"/>
</dbReference>
<dbReference type="CDD" id="cd13136">
    <property type="entry name" value="MATE_DinF_like"/>
    <property type="match status" value="1"/>
</dbReference>
<evidence type="ECO:0000256" key="2">
    <source>
        <dbReference type="ARBA" id="ARBA00010199"/>
    </source>
</evidence>
<keyword evidence="8" id="KW-1185">Reference proteome</keyword>
<organism evidence="7 8">
    <name type="scientific">Izhakiella capsodis</name>
    <dbReference type="NCBI Taxonomy" id="1367852"/>
    <lineage>
        <taxon>Bacteria</taxon>
        <taxon>Pseudomonadati</taxon>
        <taxon>Pseudomonadota</taxon>
        <taxon>Gammaproteobacteria</taxon>
        <taxon>Enterobacterales</taxon>
        <taxon>Erwiniaceae</taxon>
        <taxon>Izhakiella</taxon>
    </lineage>
</organism>